<dbReference type="GO" id="GO:0004577">
    <property type="term" value="F:N-acetylglucosaminyldiphosphodolichol N-acetylglucosaminyltransferase activity"/>
    <property type="evidence" value="ECO:0007669"/>
    <property type="project" value="TreeGrafter"/>
</dbReference>
<name>A0AAF0AUE1_9SCHI</name>
<organism evidence="12 13">
    <name type="scientific">Schizosaccharomyces osmophilus</name>
    <dbReference type="NCBI Taxonomy" id="2545709"/>
    <lineage>
        <taxon>Eukaryota</taxon>
        <taxon>Fungi</taxon>
        <taxon>Dikarya</taxon>
        <taxon>Ascomycota</taxon>
        <taxon>Taphrinomycotina</taxon>
        <taxon>Schizosaccharomycetes</taxon>
        <taxon>Schizosaccharomycetales</taxon>
        <taxon>Schizosaccharomycetaceae</taxon>
        <taxon>Schizosaccharomyces</taxon>
    </lineage>
</organism>
<evidence type="ECO:0000256" key="7">
    <source>
        <dbReference type="ARBA" id="ARBA00022824"/>
    </source>
</evidence>
<evidence type="ECO:0000256" key="3">
    <source>
        <dbReference type="ARBA" id="ARBA00009731"/>
    </source>
</evidence>
<keyword evidence="6" id="KW-0812">Transmembrane</keyword>
<dbReference type="RefSeq" id="XP_056035720.1">
    <property type="nucleotide sequence ID" value="XM_056180763.1"/>
</dbReference>
<keyword evidence="12" id="KW-0808">Transferase</keyword>
<dbReference type="Gene3D" id="3.40.50.2000">
    <property type="entry name" value="Glycogen Phosphorylase B"/>
    <property type="match status" value="1"/>
</dbReference>
<dbReference type="GeneID" id="80875452"/>
<reference evidence="12 13" key="1">
    <citation type="journal article" date="2023" name="G3 (Bethesda)">
        <title>A high-quality reference genome for the fission yeast Schizosaccharomyces osmophilus.</title>
        <authorList>
            <person name="Jia G.S."/>
            <person name="Zhang W.C."/>
            <person name="Liang Y."/>
            <person name="Liu X.H."/>
            <person name="Rhind N."/>
            <person name="Pidoux A."/>
            <person name="Brysch-Herzberg M."/>
            <person name="Du L.L."/>
        </authorList>
    </citation>
    <scope>NUCLEOTIDE SEQUENCE [LARGE SCALE GENOMIC DNA]</scope>
    <source>
        <strain evidence="12 13">CBS 15793</strain>
    </source>
</reference>
<dbReference type="Pfam" id="PF08660">
    <property type="entry name" value="Alg14"/>
    <property type="match status" value="1"/>
</dbReference>
<protein>
    <recommendedName>
        <fullName evidence="5 11">UDP-N-acetylglucosamine transferase subunit ALG14</fullName>
    </recommendedName>
    <alternativeName>
        <fullName evidence="10 11">Asparagine-linked glycosylation protein 14</fullName>
    </alternativeName>
</protein>
<keyword evidence="8" id="KW-1133">Transmembrane helix</keyword>
<dbReference type="GO" id="GO:0006488">
    <property type="term" value="P:dolichol-linked oligosaccharide biosynthetic process"/>
    <property type="evidence" value="ECO:0007669"/>
    <property type="project" value="InterPro"/>
</dbReference>
<sequence length="212" mass="23820">MFKTFLLFGVSAFASLFLILVGREWYCSLKKNGLKNPHLLVYFGSGGHTGEMMNLLGAIEDQQYPIRSYVVGADDKMSYTKAKALISTKSHHKSSIFTIPRARYVKQAWLTTPLTAVWSLLFSIKVIFWNKNGIPDVILCNGPGTCVFLCLEGYVSKFFGKRIRIVYVESFARVNKLSLSGKILLPFVDRFLVQWPGLALKYKGAEYVGVVA</sequence>
<keyword evidence="13" id="KW-1185">Reference proteome</keyword>
<dbReference type="GO" id="GO:0031965">
    <property type="term" value="C:nuclear membrane"/>
    <property type="evidence" value="ECO:0007669"/>
    <property type="project" value="UniProtKB-SubCell"/>
</dbReference>
<evidence type="ECO:0000256" key="9">
    <source>
        <dbReference type="ARBA" id="ARBA00023136"/>
    </source>
</evidence>
<evidence type="ECO:0000256" key="4">
    <source>
        <dbReference type="ARBA" id="ARBA00011335"/>
    </source>
</evidence>
<dbReference type="PANTHER" id="PTHR12154:SF4">
    <property type="entry name" value="UDP-N-ACETYLGLUCOSAMINE TRANSFERASE SUBUNIT ALG14 HOMOLOG"/>
    <property type="match status" value="1"/>
</dbReference>
<evidence type="ECO:0000256" key="5">
    <source>
        <dbReference type="ARBA" id="ARBA00017467"/>
    </source>
</evidence>
<evidence type="ECO:0000256" key="2">
    <source>
        <dbReference type="ARBA" id="ARBA00004590"/>
    </source>
</evidence>
<comment type="subcellular location">
    <subcellularLocation>
        <location evidence="1 11">Endoplasmic reticulum membrane</location>
        <topology evidence="1 11">Single-pass membrane protein</topology>
    </subcellularLocation>
    <subcellularLocation>
        <location evidence="2">Nucleus membrane</location>
        <topology evidence="2">Single-pass membrane protein</topology>
    </subcellularLocation>
</comment>
<evidence type="ECO:0000256" key="11">
    <source>
        <dbReference type="RuleBase" id="RU362127"/>
    </source>
</evidence>
<evidence type="ECO:0000256" key="1">
    <source>
        <dbReference type="ARBA" id="ARBA00004389"/>
    </source>
</evidence>
<dbReference type="Proteomes" id="UP001212411">
    <property type="component" value="Chromosome 1"/>
</dbReference>
<dbReference type="PANTHER" id="PTHR12154">
    <property type="entry name" value="GLYCOSYL TRANSFERASE-RELATED"/>
    <property type="match status" value="1"/>
</dbReference>
<evidence type="ECO:0000256" key="10">
    <source>
        <dbReference type="ARBA" id="ARBA00032062"/>
    </source>
</evidence>
<dbReference type="InterPro" id="IPR013969">
    <property type="entry name" value="Oligosacch_biosynth_Alg14"/>
</dbReference>
<comment type="function">
    <text evidence="11">Involved in protein N-glycosylation. Essential for the second step of the dolichol-linked oligosaccharide pathway. Anchors the catalytic subunit ALG13 to the ER.</text>
</comment>
<evidence type="ECO:0000256" key="8">
    <source>
        <dbReference type="ARBA" id="ARBA00022989"/>
    </source>
</evidence>
<keyword evidence="9" id="KW-0472">Membrane</keyword>
<comment type="similarity">
    <text evidence="3 11">Belongs to the ALG14 family.</text>
</comment>
<evidence type="ECO:0000313" key="13">
    <source>
        <dbReference type="Proteomes" id="UP001212411"/>
    </source>
</evidence>
<keyword evidence="7 11" id="KW-0256">Endoplasmic reticulum</keyword>
<accession>A0AAF0AUE1</accession>
<comment type="subunit">
    <text evidence="4 11">Heterodimer with ALG13 to form a functional enzyme.</text>
</comment>
<evidence type="ECO:0000256" key="6">
    <source>
        <dbReference type="ARBA" id="ARBA00022692"/>
    </source>
</evidence>
<dbReference type="KEGG" id="som:SOMG_01970"/>
<dbReference type="GO" id="GO:0043541">
    <property type="term" value="C:UDP-N-acetylglucosamine transferase complex"/>
    <property type="evidence" value="ECO:0007669"/>
    <property type="project" value="TreeGrafter"/>
</dbReference>
<dbReference type="EMBL" id="CP115611">
    <property type="protein sequence ID" value="WBW71477.1"/>
    <property type="molecule type" value="Genomic_DNA"/>
</dbReference>
<gene>
    <name evidence="12" type="primary">alg14</name>
    <name evidence="11" type="synonym">ALG14</name>
    <name evidence="12" type="ORF">SOMG_01970</name>
</gene>
<evidence type="ECO:0000313" key="12">
    <source>
        <dbReference type="EMBL" id="WBW71477.1"/>
    </source>
</evidence>
<proteinExistence type="inferred from homology"/>
<dbReference type="AlphaFoldDB" id="A0AAF0AUE1"/>